<evidence type="ECO:0000256" key="2">
    <source>
        <dbReference type="ARBA" id="ARBA00004721"/>
    </source>
</evidence>
<dbReference type="Gene3D" id="3.50.50.60">
    <property type="entry name" value="FAD/NAD(P)-binding domain"/>
    <property type="match status" value="2"/>
</dbReference>
<dbReference type="PANTHER" id="PTHR43098">
    <property type="entry name" value="L-ORNITHINE N(5)-MONOOXYGENASE-RELATED"/>
    <property type="match status" value="1"/>
</dbReference>
<keyword evidence="7" id="KW-0560">Oxidoreductase</keyword>
<keyword evidence="5" id="KW-0274">FAD</keyword>
<dbReference type="GeneID" id="66998616"/>
<evidence type="ECO:0000256" key="7">
    <source>
        <dbReference type="ARBA" id="ARBA00023002"/>
    </source>
</evidence>
<evidence type="ECO:0000256" key="4">
    <source>
        <dbReference type="ARBA" id="ARBA00022630"/>
    </source>
</evidence>
<dbReference type="EMBL" id="BHVY01000001">
    <property type="protein sequence ID" value="GIJ81504.1"/>
    <property type="molecule type" value="Genomic_DNA"/>
</dbReference>
<dbReference type="Pfam" id="PF00743">
    <property type="entry name" value="FMO-like"/>
    <property type="match status" value="1"/>
</dbReference>
<dbReference type="RefSeq" id="XP_043152251.1">
    <property type="nucleotide sequence ID" value="XM_043296316.1"/>
</dbReference>
<evidence type="ECO:0000313" key="9">
    <source>
        <dbReference type="Proteomes" id="UP001043456"/>
    </source>
</evidence>
<evidence type="ECO:0000256" key="1">
    <source>
        <dbReference type="ARBA" id="ARBA00001974"/>
    </source>
</evidence>
<gene>
    <name evidence="8" type="ORF">Asppvi_000003</name>
</gene>
<dbReference type="OrthoDB" id="66881at2759"/>
<reference evidence="8 9" key="1">
    <citation type="submission" date="2018-10" db="EMBL/GenBank/DDBJ databases">
        <title>Pan-genome distribution and transcriptional activeness of fungal secondary metabolism genes in Aspergillus section Fumigati.</title>
        <authorList>
            <person name="Takahashi H."/>
            <person name="Umemura M."/>
            <person name="Ninomiya A."/>
            <person name="Kusuya Y."/>
            <person name="Urayama S."/>
            <person name="Shimizu M."/>
            <person name="Watanabe A."/>
            <person name="Kamei K."/>
            <person name="Yaguchi T."/>
            <person name="Hagiwara D."/>
        </authorList>
    </citation>
    <scope>NUCLEOTIDE SEQUENCE [LARGE SCALE GENOMIC DNA]</scope>
    <source>
        <strain evidence="8 9">IFM 55266</strain>
    </source>
</reference>
<dbReference type="GO" id="GO:0050660">
    <property type="term" value="F:flavin adenine dinucleotide binding"/>
    <property type="evidence" value="ECO:0007669"/>
    <property type="project" value="InterPro"/>
</dbReference>
<dbReference type="InterPro" id="IPR020946">
    <property type="entry name" value="Flavin_mOase-like"/>
</dbReference>
<evidence type="ECO:0000256" key="5">
    <source>
        <dbReference type="ARBA" id="ARBA00022827"/>
    </source>
</evidence>
<evidence type="ECO:0000256" key="3">
    <source>
        <dbReference type="ARBA" id="ARBA00010139"/>
    </source>
</evidence>
<sequence length="649" mass="72294">MGSVSESLPVGLSEELHQKYAEERDKRLRRDGLAQFLDPANSNELRHFIDDPWVDHQTLNAQEPPLKDGSHCKFLILGAGYGGLLFAVRLIDAGFRAEDIRFVDGAGGFGGTWYWNRYPGLMCDVESSIYMPLLEETGYKPRHRYAYGEELREHANRIAEKWSLNNKALFRSHVKTMDWDSSRKQWRIKITQNRGPQQGSVDMQVHADFTILVSGFLNKPQVPKIPGFEEFEGQVFHTARWDYKYTGGHPGDASLTGLKDKRVGIIGTGATSIQVVPELAKWSQQLYVFQRTPSSVDVRNQSLMTSEQWCKEIACKKGWQVARARNYNSQISNAPIGPDLFCDAFTTRPALSGLAGGPGKGPMTVDRAAEHIAELHALDVERAESIRARVSQVVQDQATAEKLKAWYPAWCKRPCAHDEYLPAFNRPHVQLVDTEGKGVQRLTKNGVVANNKEYELDLLVLSTGFRSPAAGSGSPGCRADVAVTGRCGLSLDEKWIENGVTTLHGIATHGFPNMFFTNTAQAGFSMNYVFVLDMVAKHVAHIVDHATKKAGGAKVTVEVTEEAEEKWADEVIKRAPWFVGLTTCTPGVLNNEGEMLMEMDPKEQRKKARAAVWGEGVGSYERVLEEWREEGKFMGMEISIDSCAPGLKC</sequence>
<evidence type="ECO:0000313" key="8">
    <source>
        <dbReference type="EMBL" id="GIJ81504.1"/>
    </source>
</evidence>
<dbReference type="InterPro" id="IPR050775">
    <property type="entry name" value="FAD-binding_Monooxygenases"/>
</dbReference>
<dbReference type="GO" id="GO:0050661">
    <property type="term" value="F:NADP binding"/>
    <property type="evidence" value="ECO:0007669"/>
    <property type="project" value="InterPro"/>
</dbReference>
<comment type="cofactor">
    <cofactor evidence="1">
        <name>FAD</name>
        <dbReference type="ChEBI" id="CHEBI:57692"/>
    </cofactor>
</comment>
<proteinExistence type="inferred from homology"/>
<protein>
    <recommendedName>
        <fullName evidence="10">FAD/NAD(P)-binding domain-containing protein</fullName>
    </recommendedName>
</protein>
<dbReference type="SUPFAM" id="SSF51905">
    <property type="entry name" value="FAD/NAD(P)-binding domain"/>
    <property type="match status" value="1"/>
</dbReference>
<dbReference type="InterPro" id="IPR036188">
    <property type="entry name" value="FAD/NAD-bd_sf"/>
</dbReference>
<keyword evidence="9" id="KW-1185">Reference proteome</keyword>
<name>A0A9P3ENZ1_9EURO</name>
<accession>A0A9P3ENZ1</accession>
<comment type="pathway">
    <text evidence="2">Secondary metabolite biosynthesis; terpenoid biosynthesis.</text>
</comment>
<keyword evidence="6" id="KW-0521">NADP</keyword>
<organism evidence="8 9">
    <name type="scientific">Aspergillus pseudoviridinutans</name>
    <dbReference type="NCBI Taxonomy" id="1517512"/>
    <lineage>
        <taxon>Eukaryota</taxon>
        <taxon>Fungi</taxon>
        <taxon>Dikarya</taxon>
        <taxon>Ascomycota</taxon>
        <taxon>Pezizomycotina</taxon>
        <taxon>Eurotiomycetes</taxon>
        <taxon>Eurotiomycetidae</taxon>
        <taxon>Eurotiales</taxon>
        <taxon>Aspergillaceae</taxon>
        <taxon>Aspergillus</taxon>
        <taxon>Aspergillus subgen. Fumigati</taxon>
    </lineage>
</organism>
<evidence type="ECO:0000256" key="6">
    <source>
        <dbReference type="ARBA" id="ARBA00022857"/>
    </source>
</evidence>
<dbReference type="Proteomes" id="UP001043456">
    <property type="component" value="Unassembled WGS sequence"/>
</dbReference>
<comment type="similarity">
    <text evidence="3">Belongs to the FAD-binding monooxygenase family.</text>
</comment>
<evidence type="ECO:0008006" key="10">
    <source>
        <dbReference type="Google" id="ProtNLM"/>
    </source>
</evidence>
<keyword evidence="4" id="KW-0285">Flavoprotein</keyword>
<dbReference type="GO" id="GO:0004499">
    <property type="term" value="F:N,N-dimethylaniline monooxygenase activity"/>
    <property type="evidence" value="ECO:0007669"/>
    <property type="project" value="InterPro"/>
</dbReference>
<comment type="caution">
    <text evidence="8">The sequence shown here is derived from an EMBL/GenBank/DDBJ whole genome shotgun (WGS) entry which is preliminary data.</text>
</comment>
<dbReference type="PANTHER" id="PTHR43098:SF2">
    <property type="entry name" value="FAD-BINDING MONOOXYGENASE AUSB-RELATED"/>
    <property type="match status" value="1"/>
</dbReference>
<dbReference type="AlphaFoldDB" id="A0A9P3ENZ1"/>